<dbReference type="Gene3D" id="1.10.1530.10">
    <property type="match status" value="1"/>
</dbReference>
<evidence type="ECO:0000313" key="4">
    <source>
        <dbReference type="Proteomes" id="UP001201985"/>
    </source>
</evidence>
<dbReference type="EMBL" id="JALBUU010000125">
    <property type="protein sequence ID" value="MCI0756383.1"/>
    <property type="molecule type" value="Genomic_DNA"/>
</dbReference>
<dbReference type="InterPro" id="IPR043143">
    <property type="entry name" value="Mal/L-sulf/L-lact_DH-like_NADP"/>
</dbReference>
<dbReference type="InterPro" id="IPR003767">
    <property type="entry name" value="Malate/L-lactate_DH-like"/>
</dbReference>
<dbReference type="PANTHER" id="PTHR11091:SF0">
    <property type="entry name" value="MALATE DEHYDROGENASE"/>
    <property type="match status" value="1"/>
</dbReference>
<organism evidence="3 4">
    <name type="scientific">Teichococcus vastitatis</name>
    <dbReference type="NCBI Taxonomy" id="2307076"/>
    <lineage>
        <taxon>Bacteria</taxon>
        <taxon>Pseudomonadati</taxon>
        <taxon>Pseudomonadota</taxon>
        <taxon>Alphaproteobacteria</taxon>
        <taxon>Acetobacterales</taxon>
        <taxon>Roseomonadaceae</taxon>
        <taxon>Roseomonas</taxon>
    </lineage>
</organism>
<gene>
    <name evidence="3" type="ORF">MON41_22350</name>
</gene>
<dbReference type="InterPro" id="IPR036111">
    <property type="entry name" value="Mal/L-sulfo/L-lacto_DH-like_sf"/>
</dbReference>
<dbReference type="Pfam" id="PF02615">
    <property type="entry name" value="Ldh_2"/>
    <property type="match status" value="1"/>
</dbReference>
<evidence type="ECO:0000256" key="2">
    <source>
        <dbReference type="ARBA" id="ARBA00023002"/>
    </source>
</evidence>
<sequence>MTSVTAQALADFVAGLYRSNGVPASDAQLVADTLVTADLWGHSSHGVMRAPWYIDRLRSGVMRPVTEPRMLVDTGAISVLDAEDGVGQVIAARAMLDAVRRAKAHGVGVVSVRNSNHHGALGYFTRMAAAEGCIGMLTTNGSPAMAPWGGRRKLVGNNPWSIAAPAGRYAPMMLDIANTVVARGKIFLARQKNQPIPDHWAIDETGAATTDPVAALRGVIQPMAEHKGYAISVMMDVLSGVLSGSGVLDEVHGPYQAEKRSRCGHMFLALNIAAFGPDGAFAERMEQMVERIKAVPRVPGCEEVFYPGEIEARNEERHRREGLNLPAKTLADLAQVAMRMKLPVPDSWPAALVNGEDARSGNG</sequence>
<dbReference type="RefSeq" id="WP_241793914.1">
    <property type="nucleotide sequence ID" value="NZ_JALBUU010000125.1"/>
</dbReference>
<comment type="caution">
    <text evidence="3">The sequence shown here is derived from an EMBL/GenBank/DDBJ whole genome shotgun (WGS) entry which is preliminary data.</text>
</comment>
<dbReference type="PANTHER" id="PTHR11091">
    <property type="entry name" value="OXIDOREDUCTASE-RELATED"/>
    <property type="match status" value="1"/>
</dbReference>
<comment type="similarity">
    <text evidence="1">Belongs to the LDH2/MDH2 oxidoreductase family.</text>
</comment>
<reference evidence="3 4" key="1">
    <citation type="submission" date="2022-03" db="EMBL/GenBank/DDBJ databases">
        <title>Complete genome analysis of Roseomonas KG 17.1 : a prolific producer of plant growth promoters.</title>
        <authorList>
            <person name="Saadouli I."/>
            <person name="Najjari A."/>
            <person name="Mosbah A."/>
            <person name="Ouzari H.I."/>
        </authorList>
    </citation>
    <scope>NUCLEOTIDE SEQUENCE [LARGE SCALE GENOMIC DNA]</scope>
    <source>
        <strain evidence="3 4">KG17-1</strain>
    </source>
</reference>
<dbReference type="SUPFAM" id="SSF89733">
    <property type="entry name" value="L-sulfolactate dehydrogenase-like"/>
    <property type="match status" value="1"/>
</dbReference>
<evidence type="ECO:0000256" key="1">
    <source>
        <dbReference type="ARBA" id="ARBA00006056"/>
    </source>
</evidence>
<accession>A0ABS9WBJ7</accession>
<protein>
    <submittedName>
        <fullName evidence="3">Ldh family oxidoreductase</fullName>
    </submittedName>
</protein>
<name>A0ABS9WBJ7_9PROT</name>
<keyword evidence="4" id="KW-1185">Reference proteome</keyword>
<dbReference type="Gene3D" id="3.30.1370.60">
    <property type="entry name" value="Hypothetical oxidoreductase yiak, domain 2"/>
    <property type="match status" value="1"/>
</dbReference>
<evidence type="ECO:0000313" key="3">
    <source>
        <dbReference type="EMBL" id="MCI0756383.1"/>
    </source>
</evidence>
<dbReference type="InterPro" id="IPR043144">
    <property type="entry name" value="Mal/L-sulf/L-lact_DH-like_ah"/>
</dbReference>
<keyword evidence="2" id="KW-0560">Oxidoreductase</keyword>
<dbReference type="Proteomes" id="UP001201985">
    <property type="component" value="Unassembled WGS sequence"/>
</dbReference>
<proteinExistence type="inferred from homology"/>